<reference evidence="1 2" key="1">
    <citation type="journal article" date="2023" name="PLoS ONE">
        <title>Complete genome assembly of Hawai'i environmental nontuberculous mycobacteria reveals unexpected co-isolation with methylobacteria.</title>
        <authorList>
            <person name="Hendrix J."/>
            <person name="Epperson L.E."/>
            <person name="Tong E.I."/>
            <person name="Chan Y.L."/>
            <person name="Hasan N.A."/>
            <person name="Dawrs S.N."/>
            <person name="Norton G.J."/>
            <person name="Virdi R."/>
            <person name="Crooks J.L."/>
            <person name="Chan E.D."/>
            <person name="Honda J.R."/>
            <person name="Strong M."/>
        </authorList>
    </citation>
    <scope>NUCLEOTIDE SEQUENCE [LARGE SCALE GENOMIC DNA]</scope>
    <source>
        <strain evidence="1 2">NJH_HI04-1</strain>
    </source>
</reference>
<comment type="caution">
    <text evidence="1">The sequence shown here is derived from an EMBL/GenBank/DDBJ whole genome shotgun (WGS) entry which is preliminary data.</text>
</comment>
<organism evidence="1 2">
    <name type="scientific">Methylobacterium ajmalii</name>
    <dbReference type="NCBI Taxonomy" id="2738439"/>
    <lineage>
        <taxon>Bacteria</taxon>
        <taxon>Pseudomonadati</taxon>
        <taxon>Pseudomonadota</taxon>
        <taxon>Alphaproteobacteria</taxon>
        <taxon>Hyphomicrobiales</taxon>
        <taxon>Methylobacteriaceae</taxon>
        <taxon>Methylobacterium</taxon>
    </lineage>
</organism>
<accession>A0ABV0A655</accession>
<evidence type="ECO:0000313" key="2">
    <source>
        <dbReference type="Proteomes" id="UP001407347"/>
    </source>
</evidence>
<dbReference type="RefSeq" id="WP_346013718.1">
    <property type="nucleotide sequence ID" value="NZ_JAQYXP010000006.1"/>
</dbReference>
<evidence type="ECO:0008006" key="3">
    <source>
        <dbReference type="Google" id="ProtNLM"/>
    </source>
</evidence>
<dbReference type="SUPFAM" id="SSF101386">
    <property type="entry name" value="all-alpha NTP pyrophosphatases"/>
    <property type="match status" value="1"/>
</dbReference>
<name>A0ABV0A655_9HYPH</name>
<proteinExistence type="predicted"/>
<dbReference type="Proteomes" id="UP001407347">
    <property type="component" value="Unassembled WGS sequence"/>
</dbReference>
<gene>
    <name evidence="1" type="ORF">PUR29_34670</name>
</gene>
<protein>
    <recommendedName>
        <fullName evidence="3">NTP pyrophosphohydrolase MazG putative catalytic core domain-containing protein</fullName>
    </recommendedName>
</protein>
<dbReference type="EMBL" id="JAQYXP010000006">
    <property type="protein sequence ID" value="MEN3238586.1"/>
    <property type="molecule type" value="Genomic_DNA"/>
</dbReference>
<dbReference type="Gene3D" id="1.10.287.1080">
    <property type="entry name" value="MazG-like"/>
    <property type="match status" value="1"/>
</dbReference>
<evidence type="ECO:0000313" key="1">
    <source>
        <dbReference type="EMBL" id="MEN3238586.1"/>
    </source>
</evidence>
<sequence length="188" mass="20578">MNAKEYATFCEQRDEYPVVIERNASAAMDTLEIVAAAASLANQVKKIYRDDGGEITGKRGDSILNHAEDAISGLEALINYIKMSPEDQARSPEQTMPQGAHIAFLTLGLIGEAGEIAEKIYYAQLTEGGEISEARRLMLAKELGGTAWYFTRLAAVLGYSVEDIFRINAEELRGRMARGTILGDGDDR</sequence>
<keyword evidence="2" id="KW-1185">Reference proteome</keyword>